<reference evidence="2" key="1">
    <citation type="submission" date="2021-02" db="EMBL/GenBank/DDBJ databases">
        <authorList>
            <person name="Nowell W R."/>
        </authorList>
    </citation>
    <scope>NUCLEOTIDE SEQUENCE</scope>
</reference>
<name>A0A816C2H2_9BILA</name>
<protein>
    <submittedName>
        <fullName evidence="2">Uncharacterized protein</fullName>
    </submittedName>
</protein>
<accession>A0A816C2H2</accession>
<comment type="caution">
    <text evidence="2">The sequence shown here is derived from an EMBL/GenBank/DDBJ whole genome shotgun (WGS) entry which is preliminary data.</text>
</comment>
<dbReference type="EMBL" id="CAJNOM010001745">
    <property type="protein sequence ID" value="CAF1617907.1"/>
    <property type="molecule type" value="Genomic_DNA"/>
</dbReference>
<dbReference type="Gene3D" id="3.80.10.10">
    <property type="entry name" value="Ribonuclease Inhibitor"/>
    <property type="match status" value="1"/>
</dbReference>
<dbReference type="Proteomes" id="UP000663877">
    <property type="component" value="Unassembled WGS sequence"/>
</dbReference>
<dbReference type="InterPro" id="IPR032675">
    <property type="entry name" value="LRR_dom_sf"/>
</dbReference>
<dbReference type="AlphaFoldDB" id="A0A816C2H2"/>
<dbReference type="Proteomes" id="UP000663832">
    <property type="component" value="Unassembled WGS sequence"/>
</dbReference>
<organism evidence="2 3">
    <name type="scientific">Adineta steineri</name>
    <dbReference type="NCBI Taxonomy" id="433720"/>
    <lineage>
        <taxon>Eukaryota</taxon>
        <taxon>Metazoa</taxon>
        <taxon>Spiralia</taxon>
        <taxon>Gnathifera</taxon>
        <taxon>Rotifera</taxon>
        <taxon>Eurotatoria</taxon>
        <taxon>Bdelloidea</taxon>
        <taxon>Adinetida</taxon>
        <taxon>Adinetidae</taxon>
        <taxon>Adineta</taxon>
    </lineage>
</organism>
<dbReference type="OrthoDB" id="10054364at2759"/>
<sequence length="205" mass="24803">MFNYSSRILYSIRYELQSNEDTQRSFTGRRYLPVAMYINSNTFECDGACYSYSLPYDFEQFHLNNLFQGGTFHKVRHLIMIERGPFEDKLFEYISRDFPFLEILEVSNVWPQESYQYSFTLMTFPYLKYLNLEYSHLCYTVQFLLKTSMHLPRLLYLSIPYQSLVFLTKNFTTDPSYFNFDTLKSLDLCESFFRSENFHHYFPLL</sequence>
<evidence type="ECO:0000313" key="2">
    <source>
        <dbReference type="EMBL" id="CAF1617907.1"/>
    </source>
</evidence>
<keyword evidence="3" id="KW-1185">Reference proteome</keyword>
<gene>
    <name evidence="1" type="ORF">BJG266_LOCUS38268</name>
    <name evidence="2" type="ORF">QVE165_LOCUS55141</name>
</gene>
<evidence type="ECO:0000313" key="1">
    <source>
        <dbReference type="EMBL" id="CAF1412184.1"/>
    </source>
</evidence>
<dbReference type="EMBL" id="CAJNOI010001420">
    <property type="protein sequence ID" value="CAF1412184.1"/>
    <property type="molecule type" value="Genomic_DNA"/>
</dbReference>
<evidence type="ECO:0000313" key="3">
    <source>
        <dbReference type="Proteomes" id="UP000663832"/>
    </source>
</evidence>
<dbReference type="SUPFAM" id="SSF52047">
    <property type="entry name" value="RNI-like"/>
    <property type="match status" value="1"/>
</dbReference>
<proteinExistence type="predicted"/>